<dbReference type="EMBL" id="QGKM01000105">
    <property type="protein sequence ID" value="PWQ92240.1"/>
    <property type="molecule type" value="Genomic_DNA"/>
</dbReference>
<evidence type="ECO:0000313" key="2">
    <source>
        <dbReference type="EMBL" id="PWQ92240.1"/>
    </source>
</evidence>
<keyword evidence="1" id="KW-1133">Transmembrane helix</keyword>
<keyword evidence="3" id="KW-1185">Reference proteome</keyword>
<comment type="caution">
    <text evidence="2">The sequence shown here is derived from an EMBL/GenBank/DDBJ whole genome shotgun (WGS) entry which is preliminary data.</text>
</comment>
<protein>
    <submittedName>
        <fullName evidence="2">Uncharacterized protein</fullName>
    </submittedName>
</protein>
<dbReference type="AlphaFoldDB" id="A0A317C7E9"/>
<dbReference type="Proteomes" id="UP000245539">
    <property type="component" value="Unassembled WGS sequence"/>
</dbReference>
<keyword evidence="1" id="KW-0812">Transmembrane</keyword>
<reference evidence="2 3" key="1">
    <citation type="submission" date="2018-05" db="EMBL/GenBank/DDBJ databases">
        <title>Leucothrix arctica sp. nov., isolated from Arctic seawater.</title>
        <authorList>
            <person name="Choi A."/>
            <person name="Baek K."/>
        </authorList>
    </citation>
    <scope>NUCLEOTIDE SEQUENCE [LARGE SCALE GENOMIC DNA]</scope>
    <source>
        <strain evidence="2 3">JCM 18388</strain>
    </source>
</reference>
<keyword evidence="1" id="KW-0472">Membrane</keyword>
<sequence>MFGKETERLLTKHPLSGFQLFSFLLVSAVVFFTFGVYNSGSAKRYEMEGVITKITWGCTNRYHKPTITYKDVNGKVKVLCDDSVVLTRKDIKVGDYIVKKKGAYTATVNGREVRFTY</sequence>
<accession>A0A317C7E9</accession>
<evidence type="ECO:0000313" key="3">
    <source>
        <dbReference type="Proteomes" id="UP000245539"/>
    </source>
</evidence>
<proteinExistence type="predicted"/>
<name>A0A317C7E9_9GAMM</name>
<gene>
    <name evidence="2" type="ORF">DKW60_22180</name>
</gene>
<organism evidence="2 3">
    <name type="scientific">Leucothrix pacifica</name>
    <dbReference type="NCBI Taxonomy" id="1247513"/>
    <lineage>
        <taxon>Bacteria</taxon>
        <taxon>Pseudomonadati</taxon>
        <taxon>Pseudomonadota</taxon>
        <taxon>Gammaproteobacteria</taxon>
        <taxon>Thiotrichales</taxon>
        <taxon>Thiotrichaceae</taxon>
        <taxon>Leucothrix</taxon>
    </lineage>
</organism>
<feature type="transmembrane region" description="Helical" evidence="1">
    <location>
        <begin position="20"/>
        <end position="37"/>
    </location>
</feature>
<evidence type="ECO:0000256" key="1">
    <source>
        <dbReference type="SAM" id="Phobius"/>
    </source>
</evidence>
<dbReference type="RefSeq" id="WP_109839844.1">
    <property type="nucleotide sequence ID" value="NZ_QGKM01000105.1"/>
</dbReference>